<evidence type="ECO:0000313" key="3">
    <source>
        <dbReference type="Proteomes" id="UP000186795"/>
    </source>
</evidence>
<dbReference type="RefSeq" id="WP_040387700.1">
    <property type="nucleotide sequence ID" value="NZ_CP048103.1"/>
</dbReference>
<dbReference type="Proteomes" id="UP000186795">
    <property type="component" value="Unassembled WGS sequence"/>
</dbReference>
<keyword evidence="3" id="KW-1185">Reference proteome</keyword>
<organism evidence="2 3">
    <name type="scientific">Kroppenstedtia eburnea</name>
    <dbReference type="NCBI Taxonomy" id="714067"/>
    <lineage>
        <taxon>Bacteria</taxon>
        <taxon>Bacillati</taxon>
        <taxon>Bacillota</taxon>
        <taxon>Bacilli</taxon>
        <taxon>Bacillales</taxon>
        <taxon>Thermoactinomycetaceae</taxon>
        <taxon>Kroppenstedtia</taxon>
    </lineage>
</organism>
<proteinExistence type="predicted"/>
<keyword evidence="1" id="KW-1133">Transmembrane helix</keyword>
<dbReference type="AlphaFoldDB" id="A0A1N7LJW1"/>
<dbReference type="OrthoDB" id="2986471at2"/>
<evidence type="ECO:0000256" key="1">
    <source>
        <dbReference type="SAM" id="Phobius"/>
    </source>
</evidence>
<feature type="transmembrane region" description="Helical" evidence="1">
    <location>
        <begin position="45"/>
        <end position="63"/>
    </location>
</feature>
<name>A0A1N7LJW1_9BACL</name>
<keyword evidence="1" id="KW-0812">Transmembrane</keyword>
<reference evidence="3" key="1">
    <citation type="submission" date="2017-01" db="EMBL/GenBank/DDBJ databases">
        <authorList>
            <person name="Varghese N."/>
            <person name="Submissions S."/>
        </authorList>
    </citation>
    <scope>NUCLEOTIDE SEQUENCE [LARGE SCALE GENOMIC DNA]</scope>
    <source>
        <strain evidence="3">DSM 45196</strain>
    </source>
</reference>
<protein>
    <submittedName>
        <fullName evidence="2">Uncharacterized protein</fullName>
    </submittedName>
</protein>
<sequence length="327" mass="38649">MKIKFTATHWLVLGSAVTLFILDLWLENDSESFYFNSFLHELLGFNFPFIITFLLVIFCILVARLRGEEYKAILADKARTFMELYDDLQEMQWRNSVEKAMERFTKNEPYVLAAQLYRYSLKHHPHHVKVQANHVSAYVSEGIELNALVQIIFQIDKKVYKQFIQAKKEMDRNIPDRLLTFIGDLYHEIKEQGHQDRMNDQLAMKYAFLVMGVNILENKLNLDVSFSLDPEIERKLNEHKRTGILRGILLDDEVYTFEHKGISRKRGRLYLTRTTQVHDTPYIFLLTLNPDLLSEAEGYDQLKQLQKKFAKHMQQAFDLSYTINRDQ</sequence>
<accession>A0A1N7LJW1</accession>
<gene>
    <name evidence="2" type="ORF">SAMN05421790_104217</name>
</gene>
<dbReference type="EMBL" id="FTOD01000004">
    <property type="protein sequence ID" value="SIS74128.1"/>
    <property type="molecule type" value="Genomic_DNA"/>
</dbReference>
<evidence type="ECO:0000313" key="2">
    <source>
        <dbReference type="EMBL" id="SIS74128.1"/>
    </source>
</evidence>
<keyword evidence="1" id="KW-0472">Membrane</keyword>
<feature type="transmembrane region" description="Helical" evidence="1">
    <location>
        <begin position="7"/>
        <end position="25"/>
    </location>
</feature>